<dbReference type="GeneID" id="60656126"/>
<feature type="compositionally biased region" description="Polar residues" evidence="1">
    <location>
        <begin position="152"/>
        <end position="171"/>
    </location>
</feature>
<dbReference type="AlphaFoldDB" id="A0A6D2C7F0"/>
<protein>
    <submittedName>
        <fullName evidence="3">NYN domain-containing protein</fullName>
    </submittedName>
</protein>
<dbReference type="Proteomes" id="UP000029870">
    <property type="component" value="Unassembled WGS sequence"/>
</dbReference>
<name>A0A6D2C7F0_9HELI</name>
<dbReference type="Gene3D" id="3.40.50.1010">
    <property type="entry name" value="5'-nuclease"/>
    <property type="match status" value="1"/>
</dbReference>
<dbReference type="PANTHER" id="PTHR35811:SF1">
    <property type="entry name" value="HTH OST-TYPE DOMAIN-CONTAINING PROTEIN"/>
    <property type="match status" value="1"/>
</dbReference>
<dbReference type="PANTHER" id="PTHR35811">
    <property type="entry name" value="SLR1870 PROTEIN"/>
    <property type="match status" value="1"/>
</dbReference>
<evidence type="ECO:0000313" key="3">
    <source>
        <dbReference type="EMBL" id="TLE04137.1"/>
    </source>
</evidence>
<feature type="domain" description="NYN" evidence="2">
    <location>
        <begin position="2"/>
        <end position="134"/>
    </location>
</feature>
<reference evidence="3 4" key="1">
    <citation type="journal article" date="2014" name="Genome Announc.">
        <title>Draft genome sequences of eight enterohepatic helicobacter species isolated from both laboratory and wild rodents.</title>
        <authorList>
            <person name="Sheh A."/>
            <person name="Shen Z."/>
            <person name="Fox J.G."/>
        </authorList>
    </citation>
    <scope>NUCLEOTIDE SEQUENCE [LARGE SCALE GENOMIC DNA]</scope>
    <source>
        <strain evidence="3 4">Missouri</strain>
    </source>
</reference>
<feature type="compositionally biased region" description="Low complexity" evidence="1">
    <location>
        <begin position="136"/>
        <end position="151"/>
    </location>
</feature>
<organism evidence="3 4">
    <name type="scientific">Helicobacter bilis</name>
    <dbReference type="NCBI Taxonomy" id="37372"/>
    <lineage>
        <taxon>Bacteria</taxon>
        <taxon>Pseudomonadati</taxon>
        <taxon>Campylobacterota</taxon>
        <taxon>Epsilonproteobacteria</taxon>
        <taxon>Campylobacterales</taxon>
        <taxon>Helicobacteraceae</taxon>
        <taxon>Helicobacter</taxon>
    </lineage>
</organism>
<dbReference type="Pfam" id="PF01936">
    <property type="entry name" value="NYN"/>
    <property type="match status" value="1"/>
</dbReference>
<accession>A0A6D2C7F0</accession>
<evidence type="ECO:0000256" key="1">
    <source>
        <dbReference type="SAM" id="MobiDB-lite"/>
    </source>
</evidence>
<feature type="region of interest" description="Disordered" evidence="1">
    <location>
        <begin position="136"/>
        <end position="171"/>
    </location>
</feature>
<proteinExistence type="predicted"/>
<dbReference type="InterPro" id="IPR021139">
    <property type="entry name" value="NYN"/>
</dbReference>
<dbReference type="RefSeq" id="WP_004085757.1">
    <property type="nucleotide sequence ID" value="NZ_JAERIZ010000057.1"/>
</dbReference>
<dbReference type="GO" id="GO:0004540">
    <property type="term" value="F:RNA nuclease activity"/>
    <property type="evidence" value="ECO:0007669"/>
    <property type="project" value="InterPro"/>
</dbReference>
<comment type="caution">
    <text evidence="3">The sequence shown here is derived from an EMBL/GenBank/DDBJ whole genome shotgun (WGS) entry which is preliminary data.</text>
</comment>
<evidence type="ECO:0000259" key="2">
    <source>
        <dbReference type="Pfam" id="PF01936"/>
    </source>
</evidence>
<sequence>MIAILFDCENVSSTHIPFILQRLKRFGKVVLKYAFKDWSKPSDWTQQVVEEYGMIPIQVFRHKSFKNTSDLKIQASAYKILYESNIEHICIVSSDSDFRDIALEIQAKGKISIGFGEMKTPESLQNAYTHFIHLQSKTTNNNQATTNKSATSKTPATNNNKQTSTKNATQSKPKELMILENAIQSLRDKQGFCQVVKLARYLAQQNGNHTLRGMFRAKKWADVFDRYPSNLHYELTGKNNSTLIVCIKN</sequence>
<gene>
    <name evidence="3" type="ORF">LS77_007000</name>
</gene>
<evidence type="ECO:0000313" key="4">
    <source>
        <dbReference type="Proteomes" id="UP000029870"/>
    </source>
</evidence>
<dbReference type="EMBL" id="JRPH02000019">
    <property type="protein sequence ID" value="TLE04137.1"/>
    <property type="molecule type" value="Genomic_DNA"/>
</dbReference>
<dbReference type="CDD" id="cd11297">
    <property type="entry name" value="PIN_LabA-like_N_1"/>
    <property type="match status" value="1"/>
</dbReference>